<sequence length="302" mass="30542">MGSVQRPRPVVSDRTRLFARSGALILLLGATWLVVGVSLRDASTAAVAAGRTGFTVVGLAALTWRAAPVGTPALRAYRWWQIVILAGTGVTAYTVFSTVAIALAGPALPSLVLCLAPAVVLVAESVLARSRPPLLTIAGTAVAVAGAAGYVVPRLAGTFGRDVTLGTVCAVAAMLSIAFYGLFFARINRGYHGAMAPRILPIFAAGSIPLIAWAVLEGAAVSLAAVGLLAILGIVIYVPAYLLQHRILVTAGASYSALLGLGVPPLVGAGSALVHLGATPTPVQAGATVVTLAGMALVISRK</sequence>
<feature type="transmembrane region" description="Helical" evidence="1">
    <location>
        <begin position="255"/>
        <end position="276"/>
    </location>
</feature>
<dbReference type="Proteomes" id="UP000680865">
    <property type="component" value="Unassembled WGS sequence"/>
</dbReference>
<reference evidence="2" key="1">
    <citation type="submission" date="2021-03" db="EMBL/GenBank/DDBJ databases">
        <title>Whole genome shotgun sequence of Actinoplanes consettensis NBRC 14913.</title>
        <authorList>
            <person name="Komaki H."/>
            <person name="Tamura T."/>
        </authorList>
    </citation>
    <scope>NUCLEOTIDE SEQUENCE</scope>
    <source>
        <strain evidence="2">NBRC 14913</strain>
    </source>
</reference>
<evidence type="ECO:0000256" key="1">
    <source>
        <dbReference type="SAM" id="Phobius"/>
    </source>
</evidence>
<feature type="transmembrane region" description="Helical" evidence="1">
    <location>
        <begin position="134"/>
        <end position="152"/>
    </location>
</feature>
<protein>
    <recommendedName>
        <fullName evidence="4">EamA domain-containing protein</fullName>
    </recommendedName>
</protein>
<keyword evidence="1" id="KW-0812">Transmembrane</keyword>
<feature type="transmembrane region" description="Helical" evidence="1">
    <location>
        <begin position="282"/>
        <end position="299"/>
    </location>
</feature>
<dbReference type="EMBL" id="BOQP01000041">
    <property type="protein sequence ID" value="GIM80142.1"/>
    <property type="molecule type" value="Genomic_DNA"/>
</dbReference>
<feature type="transmembrane region" description="Helical" evidence="1">
    <location>
        <begin position="222"/>
        <end position="243"/>
    </location>
</feature>
<feature type="transmembrane region" description="Helical" evidence="1">
    <location>
        <begin position="21"/>
        <end position="39"/>
    </location>
</feature>
<proteinExistence type="predicted"/>
<evidence type="ECO:0000313" key="2">
    <source>
        <dbReference type="EMBL" id="GIM80142.1"/>
    </source>
</evidence>
<comment type="caution">
    <text evidence="2">The sequence shown here is derived from an EMBL/GenBank/DDBJ whole genome shotgun (WGS) entry which is preliminary data.</text>
</comment>
<dbReference type="RefSeq" id="WP_213001393.1">
    <property type="nucleotide sequence ID" value="NZ_BAAATW010000007.1"/>
</dbReference>
<evidence type="ECO:0008006" key="4">
    <source>
        <dbReference type="Google" id="ProtNLM"/>
    </source>
</evidence>
<dbReference type="InterPro" id="IPR037185">
    <property type="entry name" value="EmrE-like"/>
</dbReference>
<gene>
    <name evidence="2" type="ORF">Aco04nite_69170</name>
</gene>
<evidence type="ECO:0000313" key="3">
    <source>
        <dbReference type="Proteomes" id="UP000680865"/>
    </source>
</evidence>
<keyword evidence="3" id="KW-1185">Reference proteome</keyword>
<feature type="transmembrane region" description="Helical" evidence="1">
    <location>
        <begin position="79"/>
        <end position="101"/>
    </location>
</feature>
<keyword evidence="1" id="KW-0472">Membrane</keyword>
<feature type="transmembrane region" description="Helical" evidence="1">
    <location>
        <begin position="45"/>
        <end position="67"/>
    </location>
</feature>
<accession>A0A919VY82</accession>
<organism evidence="2 3">
    <name type="scientific">Winogradskya consettensis</name>
    <dbReference type="NCBI Taxonomy" id="113560"/>
    <lineage>
        <taxon>Bacteria</taxon>
        <taxon>Bacillati</taxon>
        <taxon>Actinomycetota</taxon>
        <taxon>Actinomycetes</taxon>
        <taxon>Micromonosporales</taxon>
        <taxon>Micromonosporaceae</taxon>
        <taxon>Winogradskya</taxon>
    </lineage>
</organism>
<keyword evidence="1" id="KW-1133">Transmembrane helix</keyword>
<feature type="transmembrane region" description="Helical" evidence="1">
    <location>
        <begin position="164"/>
        <end position="187"/>
    </location>
</feature>
<dbReference type="AlphaFoldDB" id="A0A919VY82"/>
<feature type="transmembrane region" description="Helical" evidence="1">
    <location>
        <begin position="107"/>
        <end position="127"/>
    </location>
</feature>
<name>A0A919VY82_9ACTN</name>
<feature type="transmembrane region" description="Helical" evidence="1">
    <location>
        <begin position="199"/>
        <end position="216"/>
    </location>
</feature>
<dbReference type="SUPFAM" id="SSF103481">
    <property type="entry name" value="Multidrug resistance efflux transporter EmrE"/>
    <property type="match status" value="1"/>
</dbReference>